<gene>
    <name evidence="4" type="ORF">ACFPM8_14980</name>
</gene>
<feature type="domain" description="Mop" evidence="3">
    <location>
        <begin position="2"/>
        <end position="68"/>
    </location>
</feature>
<protein>
    <submittedName>
        <fullName evidence="4">Molybdopterin-binding protein</fullName>
    </submittedName>
</protein>
<proteinExistence type="predicted"/>
<dbReference type="InterPro" id="IPR004606">
    <property type="entry name" value="Mop_domain"/>
</dbReference>
<evidence type="ECO:0000259" key="3">
    <source>
        <dbReference type="PROSITE" id="PS51866"/>
    </source>
</evidence>
<keyword evidence="1 2" id="KW-0500">Molybdenum</keyword>
<dbReference type="InterPro" id="IPR008995">
    <property type="entry name" value="Mo/tungstate-bd_C_term_dom"/>
</dbReference>
<evidence type="ECO:0000256" key="1">
    <source>
        <dbReference type="ARBA" id="ARBA00022505"/>
    </source>
</evidence>
<evidence type="ECO:0000256" key="2">
    <source>
        <dbReference type="PROSITE-ProRule" id="PRU01213"/>
    </source>
</evidence>
<dbReference type="Proteomes" id="UP001596045">
    <property type="component" value="Unassembled WGS sequence"/>
</dbReference>
<evidence type="ECO:0000313" key="4">
    <source>
        <dbReference type="EMBL" id="MFC5475262.1"/>
    </source>
</evidence>
<dbReference type="PANTHER" id="PTHR30432:SF1">
    <property type="entry name" value="DNA-BINDING TRANSCRIPTIONAL DUAL REGULATOR MODE"/>
    <property type="match status" value="1"/>
</dbReference>
<reference evidence="5" key="1">
    <citation type="journal article" date="2019" name="Int. J. Syst. Evol. Microbiol.">
        <title>The Global Catalogue of Microorganisms (GCM) 10K type strain sequencing project: providing services to taxonomists for standard genome sequencing and annotation.</title>
        <authorList>
            <consortium name="The Broad Institute Genomics Platform"/>
            <consortium name="The Broad Institute Genome Sequencing Center for Infectious Disease"/>
            <person name="Wu L."/>
            <person name="Ma J."/>
        </authorList>
    </citation>
    <scope>NUCLEOTIDE SEQUENCE [LARGE SCALE GENOMIC DNA]</scope>
    <source>
        <strain evidence="5">JCM 17066</strain>
    </source>
</reference>
<feature type="domain" description="Mop" evidence="3">
    <location>
        <begin position="74"/>
        <end position="140"/>
    </location>
</feature>
<dbReference type="SUPFAM" id="SSF50331">
    <property type="entry name" value="MOP-like"/>
    <property type="match status" value="2"/>
</dbReference>
<dbReference type="EMBL" id="JBHSMT010000026">
    <property type="protein sequence ID" value="MFC5475262.1"/>
    <property type="molecule type" value="Genomic_DNA"/>
</dbReference>
<dbReference type="Pfam" id="PF03459">
    <property type="entry name" value="TOBE"/>
    <property type="match status" value="2"/>
</dbReference>
<dbReference type="InterPro" id="IPR051815">
    <property type="entry name" value="Molybdate_resp_trans_reg"/>
</dbReference>
<accession>A0ABW0MDG0</accession>
<evidence type="ECO:0000313" key="5">
    <source>
        <dbReference type="Proteomes" id="UP001596045"/>
    </source>
</evidence>
<sequence>MKTSARNQFSGKVSQIKAGAVNDEIEIGLPGGDKLVAIITHESTTNLGLQVGGAAIALIKAPWVIVATGDTGIRLSARNQLAGTVSKLTLGAVNAEVTIQLAGGNAVCAIITLDSATELGLAEGKPATAIFKASHVIVGVPA</sequence>
<organism evidence="4 5">
    <name type="scientific">Paraherbaspirillum soli</name>
    <dbReference type="NCBI Taxonomy" id="631222"/>
    <lineage>
        <taxon>Bacteria</taxon>
        <taxon>Pseudomonadati</taxon>
        <taxon>Pseudomonadota</taxon>
        <taxon>Betaproteobacteria</taxon>
        <taxon>Burkholderiales</taxon>
        <taxon>Oxalobacteraceae</taxon>
        <taxon>Paraherbaspirillum</taxon>
    </lineage>
</organism>
<comment type="caution">
    <text evidence="4">The sequence shown here is derived from an EMBL/GenBank/DDBJ whole genome shotgun (WGS) entry which is preliminary data.</text>
</comment>
<name>A0ABW0MDG0_9BURK</name>
<dbReference type="PROSITE" id="PS51866">
    <property type="entry name" value="MOP"/>
    <property type="match status" value="2"/>
</dbReference>
<dbReference type="InterPro" id="IPR005116">
    <property type="entry name" value="Transp-assoc_OB_typ1"/>
</dbReference>
<dbReference type="NCBIfam" id="TIGR00638">
    <property type="entry name" value="Mop"/>
    <property type="match status" value="2"/>
</dbReference>
<dbReference type="Gene3D" id="2.40.50.100">
    <property type="match status" value="2"/>
</dbReference>
<keyword evidence="5" id="KW-1185">Reference proteome</keyword>
<dbReference type="RefSeq" id="WP_378998389.1">
    <property type="nucleotide sequence ID" value="NZ_JBHSMT010000026.1"/>
</dbReference>
<dbReference type="PANTHER" id="PTHR30432">
    <property type="entry name" value="TRANSCRIPTIONAL REGULATOR MODE"/>
    <property type="match status" value="1"/>
</dbReference>